<dbReference type="Gene3D" id="3.40.366.10">
    <property type="entry name" value="Malonyl-Coenzyme A Acyl Carrier Protein, domain 2"/>
    <property type="match status" value="1"/>
</dbReference>
<dbReference type="PROSITE" id="PS00606">
    <property type="entry name" value="KS3_1"/>
    <property type="match status" value="1"/>
</dbReference>
<keyword evidence="14" id="KW-1185">Reference proteome</keyword>
<dbReference type="SMART" id="SM00823">
    <property type="entry name" value="PKS_PP"/>
    <property type="match status" value="1"/>
</dbReference>
<dbReference type="InterPro" id="IPR014030">
    <property type="entry name" value="Ketoacyl_synth_N"/>
</dbReference>
<dbReference type="CDD" id="cd00833">
    <property type="entry name" value="PKS"/>
    <property type="match status" value="1"/>
</dbReference>
<dbReference type="SUPFAM" id="SSF51735">
    <property type="entry name" value="NAD(P)-binding Rossmann-fold domains"/>
    <property type="match status" value="3"/>
</dbReference>
<feature type="domain" description="Polyketide synthase-like phosphopantetheine-binding" evidence="8">
    <location>
        <begin position="2359"/>
        <end position="2430"/>
    </location>
</feature>
<keyword evidence="2" id="KW-0597">Phosphoprotein</keyword>
<evidence type="ECO:0000313" key="13">
    <source>
        <dbReference type="EMBL" id="WOJ90537.1"/>
    </source>
</evidence>
<dbReference type="PANTHER" id="PTHR43775">
    <property type="entry name" value="FATTY ACID SYNTHASE"/>
    <property type="match status" value="1"/>
</dbReference>
<dbReference type="Pfam" id="PF00550">
    <property type="entry name" value="PP-binding"/>
    <property type="match status" value="1"/>
</dbReference>
<dbReference type="SUPFAM" id="SSF47336">
    <property type="entry name" value="ACP-like"/>
    <property type="match status" value="1"/>
</dbReference>
<dbReference type="InterPro" id="IPR014031">
    <property type="entry name" value="Ketoacyl_synth_C"/>
</dbReference>
<dbReference type="PANTHER" id="PTHR43775:SF37">
    <property type="entry name" value="SI:DKEY-61P9.11"/>
    <property type="match status" value="1"/>
</dbReference>
<dbReference type="SUPFAM" id="SSF50129">
    <property type="entry name" value="GroES-like"/>
    <property type="match status" value="1"/>
</dbReference>
<evidence type="ECO:0000259" key="9">
    <source>
        <dbReference type="SMART" id="SM00825"/>
    </source>
</evidence>
<sequence>MLEKLEAAIAIIGRACRLPGANSTQQLWDLLAAGGCAVSRIPADRWSLERFGHPRQKERGRSYSWAAGVLDDVWGFDPAVFGISPREAEQMDPQQRLLLELAWEALEDAGVRPSDVAGSQTGVFVGGSALDYGNLRLHDPAAADAYFATGNTLAVLSNRISYVFDLHGPSYTVDTACSSSLVALDAAVAAIQSGRIDTAIVGGANVLTSPFGFISFSQATMLSPTGICQAFSAKADGYVRAEGGVVLILRALDRARAQGDRVHALIVGSRVNSDGRTSGISLPSKAHQAALLEQAYCENGLDPNDIAFIEAHGTGTPVGDPVEAAAIGEVLGQRRDRPLPIGSIKTNIGHTEPASGLAGVMKAMLALEHDSLPQSLHFEEPNPDIPFADLNLSVCTAPLTLERHGRPRYAGVSSFGFGGANAHVILTDPPDVAKPNATVNAPQFLLLSAQSRDALADLARQYSARLAAVDTAEMRRLIAAAGHRRELLQERLAIPVGEQDALVQALDQAANLDAELLGSVAVERAAPVAFVFSGNGSQWPGMGRRAYEANEVFRDRFDAIDAIFRKLAGWSLAETMFSPDVAERLEMTSIAQPLIFAIQAATTHSLTQLGLVPDMVLGHSVGEIAAATAAGILDIESAVRVIYFRSRHQEIVRDAGGIAVLFGLLEAAEALVEEIPGLSIAAHNSPRSFTIAGSFSALDQASKAGPAHKARIRPLDLAYPFHNDLMAPVEAPLLADLDRIRPRPSKMTFISTVEAGVLSGVELGARYWWRNVHEPVRFMEGVRLATRLGARVFVKIGPAAKLVADIKEIGEQMGSSIGVLSVHDRKPMPGDPLRSAVAQALALGAHVNPRIAFGTDPGPSVNLPFYPWRRTPYRVPETCEASGFASVRPWRPLIGARLSSDSLEWRSQLDPYLSPALADHQIGGQILLPGAAFVEMALAAARDWLGVETAAISDLEIVQPMIFVAGASREVLCRATPMTNMIEIMSRPRLSGSAWVSHARAKVIQKPASSIASPAIPSLFTKTMGGAELYAEARRSGLEFGPAYRQVAAASRSGEDVILVDLIEAVPGDEYGLDPARLDACFHGLILRFSDLVPIDRQTAYVPVRFAEVRLEKPGVAIARARIEIKRCNERAIIADFALLDRDGGVIANLRGARFQAMRAQAAGDLASHAVVQSLALADEPTAVRRNPSLTTAHLARASTLEAANAVESALPADLLLIEGWATAAAHSLASALAIEGRIAPDQLIAAGRLPEALRGWLINLLRALEQSGLAHVEAAPATFALAPGFALPDPNDILNNLAADHPRRSAELLLAARTGAMMKALAAGEIEIGAMSDSTIESFEIGSASVVASAGLLAKFLAQLAPSWPRDRALRILQIAHGPLSPHAAALAGAHGARLTIFDPNQRRLEHARLAFARDARIAFADSLENIPKGAFDLVIAADGLHRIASSKVLFAQLVESMASEAMIASIEPAPSLFRDLVFGLRDGWLYGESESSILSFSAWSALFASAGLQKLVAQTVATETGPAFLVAGQTPQVTRRRSPPAKALIISDRDPQTSETAAALSDILEANGTDCAIVAGDRVDEISAAPGAAIVFLAGAAQGSKSSVQSLAARCLALKRCAESLGRHKARFWIVSPGAARSAANSASPIESGFWAFTRTFANEFQAHDVRRIDVAPDLPPHIKAGRLAELILSGTTETEIVLNGHSTRVVRLHAHDPHQTPAHWPAAPAARLEKGDGAGLDRIRWAPIDRRTPGPGEVEIAVAATGLNFRDVMWGLSVLPDEMLEEGFAGPTLGLECAGHVVAVGQGVENFDIGDAVLAFAGGAFATHVTVASKMASKVPEGMSPEAAATIPVAFLTAYYALITCARLQRDEWVLIHGGAGGVGLAALQIARWRGARVIATAGSPEKRSLCAALGAEHVFDSRSGDFVDAVRQAAPGGVAVVLNSLAGEAMERSISLLEPFGRFVELGKRDYLANTHVGLRPFRNNLAYFGVDLDQLVLTQMDKGHALFREVIALFSEGIFSPLPYRSFPATEFIDAMRLMQQSGHIGKIVITPPEIGEIRVAPSDPFKVASDKTHLVTGGLSGFGMETARWLVERGARHLVLIGRSGASSPAAREFLADLAAAGVNVQAEAVDVADRAAIGSLIRKIGRKMPPFAGVIHAAMVLDDALIANLDPERLEAVLRPKVLGAEHLDRLTQDLPLDYFVMFSSATTAIGNPGQASYVAANGFLEGLARRRKAAGKPALAIAWGGIEDVGVLARNRSVKDALASRAGVKGMTARYALNLMGEALSRASATADEAVLVLAEMSWATAREHLPLLQSPTFAELMRKDAAVEADKREKIDVRGLIATRPQEEVRKAVIAVIAEEIAHILRLPQQTLSHAKPLSEAGLDSLMSVELAVRLESRLTLEAALSKSAGSFNVAELADHILALSINATSEEAAIAQGLRDRHLGKDIDPTAFAPLSTLVEEKSRDLTRILS</sequence>
<dbReference type="InterPro" id="IPR016036">
    <property type="entry name" value="Malonyl_transacylase_ACP-bd"/>
</dbReference>
<dbReference type="SMART" id="SM00822">
    <property type="entry name" value="PKS_KR"/>
    <property type="match status" value="1"/>
</dbReference>
<dbReference type="Pfam" id="PF16197">
    <property type="entry name" value="KAsynt_C_assoc"/>
    <property type="match status" value="1"/>
</dbReference>
<dbReference type="InterPro" id="IPR020807">
    <property type="entry name" value="PKS_DH"/>
</dbReference>
<dbReference type="Gene3D" id="3.40.50.720">
    <property type="entry name" value="NAD(P)-binding Rossmann-like Domain"/>
    <property type="match status" value="3"/>
</dbReference>
<dbReference type="Pfam" id="PF00698">
    <property type="entry name" value="Acyl_transf_1"/>
    <property type="match status" value="1"/>
</dbReference>
<keyword evidence="6" id="KW-0012">Acyltransferase</keyword>
<evidence type="ECO:0000313" key="14">
    <source>
        <dbReference type="Proteomes" id="UP001626536"/>
    </source>
</evidence>
<feature type="domain" description="Ketoreductase" evidence="7">
    <location>
        <begin position="2073"/>
        <end position="2253"/>
    </location>
</feature>
<dbReference type="SUPFAM" id="SSF52151">
    <property type="entry name" value="FabD/lysophospholipase-like"/>
    <property type="match status" value="1"/>
</dbReference>
<dbReference type="InterPro" id="IPR014043">
    <property type="entry name" value="Acyl_transferase_dom"/>
</dbReference>
<dbReference type="InterPro" id="IPR036291">
    <property type="entry name" value="NAD(P)-bd_dom_sf"/>
</dbReference>
<dbReference type="SUPFAM" id="SSF53335">
    <property type="entry name" value="S-adenosyl-L-methionine-dependent methyltransferases"/>
    <property type="match status" value="1"/>
</dbReference>
<evidence type="ECO:0000259" key="11">
    <source>
        <dbReference type="SMART" id="SM00827"/>
    </source>
</evidence>
<dbReference type="PROSITE" id="PS00012">
    <property type="entry name" value="PHOSPHOPANTETHEINE"/>
    <property type="match status" value="1"/>
</dbReference>
<keyword evidence="4" id="KW-0521">NADP</keyword>
<proteinExistence type="predicted"/>
<dbReference type="InterPro" id="IPR001227">
    <property type="entry name" value="Ac_transferase_dom_sf"/>
</dbReference>
<evidence type="ECO:0000256" key="5">
    <source>
        <dbReference type="ARBA" id="ARBA00023268"/>
    </source>
</evidence>
<protein>
    <submittedName>
        <fullName evidence="13">Type I polyketide synthase</fullName>
    </submittedName>
</protein>
<dbReference type="InterPro" id="IPR029063">
    <property type="entry name" value="SAM-dependent_MTases_sf"/>
</dbReference>
<dbReference type="InterPro" id="IPR020843">
    <property type="entry name" value="ER"/>
</dbReference>
<dbReference type="SUPFAM" id="SSF53901">
    <property type="entry name" value="Thiolase-like"/>
    <property type="match status" value="1"/>
</dbReference>
<dbReference type="InterPro" id="IPR016039">
    <property type="entry name" value="Thiolase-like"/>
</dbReference>
<evidence type="ECO:0000256" key="3">
    <source>
        <dbReference type="ARBA" id="ARBA00022679"/>
    </source>
</evidence>
<organism evidence="13 14">
    <name type="scientific">Methylocapsa polymorpha</name>
    <dbReference type="NCBI Taxonomy" id="3080828"/>
    <lineage>
        <taxon>Bacteria</taxon>
        <taxon>Pseudomonadati</taxon>
        <taxon>Pseudomonadota</taxon>
        <taxon>Alphaproteobacteria</taxon>
        <taxon>Hyphomicrobiales</taxon>
        <taxon>Beijerinckiaceae</taxon>
        <taxon>Methylocapsa</taxon>
    </lineage>
</organism>
<feature type="domain" description="Ketosynthase family 3 (KS3)" evidence="9">
    <location>
        <begin position="9"/>
        <end position="431"/>
    </location>
</feature>
<evidence type="ECO:0000259" key="12">
    <source>
        <dbReference type="SMART" id="SM00829"/>
    </source>
</evidence>
<dbReference type="Gene3D" id="3.10.129.110">
    <property type="entry name" value="Polyketide synthase dehydratase"/>
    <property type="match status" value="1"/>
</dbReference>
<dbReference type="InterPro" id="IPR013149">
    <property type="entry name" value="ADH-like_C"/>
</dbReference>
<dbReference type="InterPro" id="IPR016035">
    <property type="entry name" value="Acyl_Trfase/lysoPLipase"/>
</dbReference>
<dbReference type="Pfam" id="PF08240">
    <property type="entry name" value="ADH_N"/>
    <property type="match status" value="1"/>
</dbReference>
<dbReference type="CDD" id="cd08955">
    <property type="entry name" value="KR_2_FAS_SDR_x"/>
    <property type="match status" value="1"/>
</dbReference>
<evidence type="ECO:0000256" key="4">
    <source>
        <dbReference type="ARBA" id="ARBA00022857"/>
    </source>
</evidence>
<dbReference type="EMBL" id="CP136862">
    <property type="protein sequence ID" value="WOJ90537.1"/>
    <property type="molecule type" value="Genomic_DNA"/>
</dbReference>
<dbReference type="InterPro" id="IPR013154">
    <property type="entry name" value="ADH-like_N"/>
</dbReference>
<dbReference type="SMART" id="SM00825">
    <property type="entry name" value="PKS_KS"/>
    <property type="match status" value="1"/>
</dbReference>
<dbReference type="RefSeq" id="WP_407340073.1">
    <property type="nucleotide sequence ID" value="NZ_CP136862.1"/>
</dbReference>
<dbReference type="InterPro" id="IPR049551">
    <property type="entry name" value="PKS_DH_C"/>
</dbReference>
<dbReference type="SUPFAM" id="SSF55048">
    <property type="entry name" value="Probable ACP-binding domain of malonyl-CoA ACP transacylase"/>
    <property type="match status" value="1"/>
</dbReference>
<accession>A0ABZ0HTA6</accession>
<dbReference type="Gene3D" id="1.10.1200.10">
    <property type="entry name" value="ACP-like"/>
    <property type="match status" value="1"/>
</dbReference>
<dbReference type="InterPro" id="IPR020841">
    <property type="entry name" value="PKS_Beta-ketoAc_synthase_dom"/>
</dbReference>
<dbReference type="InterPro" id="IPR050091">
    <property type="entry name" value="PKS_NRPS_Biosynth_Enz"/>
</dbReference>
<keyword evidence="5" id="KW-0511">Multifunctional enzyme</keyword>
<evidence type="ECO:0000259" key="7">
    <source>
        <dbReference type="SMART" id="SM00822"/>
    </source>
</evidence>
<dbReference type="Pfam" id="PF00109">
    <property type="entry name" value="ketoacyl-synt"/>
    <property type="match status" value="1"/>
</dbReference>
<keyword evidence="3" id="KW-0808">Transferase</keyword>
<dbReference type="CDD" id="cd05195">
    <property type="entry name" value="enoyl_red"/>
    <property type="match status" value="1"/>
</dbReference>
<dbReference type="Gene3D" id="3.90.180.10">
    <property type="entry name" value="Medium-chain alcohol dehydrogenases, catalytic domain"/>
    <property type="match status" value="1"/>
</dbReference>
<feature type="domain" description="Enoyl reductase (ER)" evidence="12">
    <location>
        <begin position="1737"/>
        <end position="2051"/>
    </location>
</feature>
<dbReference type="InterPro" id="IPR002364">
    <property type="entry name" value="Quin_OxRdtase/zeta-crystal_CS"/>
</dbReference>
<dbReference type="SMART" id="SM00827">
    <property type="entry name" value="PKS_AT"/>
    <property type="match status" value="1"/>
</dbReference>
<dbReference type="Proteomes" id="UP001626536">
    <property type="component" value="Chromosome"/>
</dbReference>
<dbReference type="InterPro" id="IPR042104">
    <property type="entry name" value="PKS_dehydratase_sf"/>
</dbReference>
<dbReference type="Pfam" id="PF02801">
    <property type="entry name" value="Ketoacyl-synt_C"/>
    <property type="match status" value="1"/>
</dbReference>
<dbReference type="InterPro" id="IPR020806">
    <property type="entry name" value="PKS_PP-bd"/>
</dbReference>
<dbReference type="InterPro" id="IPR032821">
    <property type="entry name" value="PKS_assoc"/>
</dbReference>
<gene>
    <name evidence="13" type="ORF">RZS28_04370</name>
</gene>
<dbReference type="PROSITE" id="PS01162">
    <property type="entry name" value="QOR_ZETA_CRYSTAL"/>
    <property type="match status" value="1"/>
</dbReference>
<evidence type="ECO:0000259" key="8">
    <source>
        <dbReference type="SMART" id="SM00823"/>
    </source>
</evidence>
<dbReference type="SMART" id="SM00826">
    <property type="entry name" value="PKS_DH"/>
    <property type="match status" value="1"/>
</dbReference>
<dbReference type="Pfam" id="PF21089">
    <property type="entry name" value="PKS_DH_N"/>
    <property type="match status" value="1"/>
</dbReference>
<reference evidence="13 14" key="1">
    <citation type="submission" date="2023-10" db="EMBL/GenBank/DDBJ databases">
        <title>Novel methanotroph of the genus Methylocapsa from a subarctic wetland.</title>
        <authorList>
            <person name="Belova S.E."/>
            <person name="Oshkin I.Y."/>
            <person name="Miroshnikov K."/>
            <person name="Dedysh S.N."/>
        </authorList>
    </citation>
    <scope>NUCLEOTIDE SEQUENCE [LARGE SCALE GENOMIC DNA]</scope>
    <source>
        <strain evidence="13 14">RX1</strain>
    </source>
</reference>
<dbReference type="Pfam" id="PF00107">
    <property type="entry name" value="ADH_zinc_N"/>
    <property type="match status" value="1"/>
</dbReference>
<dbReference type="InterPro" id="IPR011032">
    <property type="entry name" value="GroES-like_sf"/>
</dbReference>
<feature type="domain" description="Polyketide/metazoan fatty acid synthase-like dehydratase" evidence="10">
    <location>
        <begin position="891"/>
        <end position="1047"/>
    </location>
</feature>
<dbReference type="Gene3D" id="3.40.50.150">
    <property type="entry name" value="Vaccinia Virus protein VP39"/>
    <property type="match status" value="1"/>
</dbReference>
<evidence type="ECO:0000256" key="6">
    <source>
        <dbReference type="ARBA" id="ARBA00023315"/>
    </source>
</evidence>
<dbReference type="Gene3D" id="3.30.70.3290">
    <property type="match status" value="1"/>
</dbReference>
<evidence type="ECO:0000256" key="1">
    <source>
        <dbReference type="ARBA" id="ARBA00022450"/>
    </source>
</evidence>
<feature type="domain" description="Malonyl-CoA:ACP transacylase (MAT)" evidence="11">
    <location>
        <begin position="531"/>
        <end position="827"/>
    </location>
</feature>
<dbReference type="InterPro" id="IPR013968">
    <property type="entry name" value="PKS_KR"/>
</dbReference>
<dbReference type="InterPro" id="IPR009081">
    <property type="entry name" value="PP-bd_ACP"/>
</dbReference>
<dbReference type="SMART" id="SM00829">
    <property type="entry name" value="PKS_ER"/>
    <property type="match status" value="1"/>
</dbReference>
<dbReference type="InterPro" id="IPR036736">
    <property type="entry name" value="ACP-like_sf"/>
</dbReference>
<keyword evidence="1" id="KW-0596">Phosphopantetheine</keyword>
<dbReference type="InterPro" id="IPR049552">
    <property type="entry name" value="PKS_DH_N"/>
</dbReference>
<dbReference type="InterPro" id="IPR006162">
    <property type="entry name" value="Ppantetheine_attach_site"/>
</dbReference>
<dbReference type="Pfam" id="PF08659">
    <property type="entry name" value="KR"/>
    <property type="match status" value="1"/>
</dbReference>
<dbReference type="InterPro" id="IPR018201">
    <property type="entry name" value="Ketoacyl_synth_AS"/>
</dbReference>
<evidence type="ECO:0000256" key="2">
    <source>
        <dbReference type="ARBA" id="ARBA00022553"/>
    </source>
</evidence>
<name>A0ABZ0HTA6_9HYPH</name>
<dbReference type="Pfam" id="PF14765">
    <property type="entry name" value="PS-DH"/>
    <property type="match status" value="1"/>
</dbReference>
<dbReference type="Gene3D" id="3.40.47.10">
    <property type="match status" value="1"/>
</dbReference>
<dbReference type="InterPro" id="IPR057326">
    <property type="entry name" value="KR_dom"/>
</dbReference>
<evidence type="ECO:0000259" key="10">
    <source>
        <dbReference type="SMART" id="SM00826"/>
    </source>
</evidence>